<evidence type="ECO:0000256" key="1">
    <source>
        <dbReference type="SAM" id="MobiDB-lite"/>
    </source>
</evidence>
<sequence>MKFGLCSPKIALALPVLGALMAPTSARPHPLTKYRFRPEKTSLELDLMPERVKNPLFHSEVPVELKEDTAVPEPALVSNQQPDDDVIDHVYNHEVRPLHSVASPTENHYNASENAQVEGEPYEVEDIAPIEKRDVLPSLTGEDEEFTQSVQPAPSIPEEEQQETQAELDDPVSDVESDYYYAHKNGEKQPRSTKLVEGALRHTAEDSQRGWKKSPNEGLEEDLVNAPHRKHVAEPTPAAGPHEPILDHFDGYVEVPITPDNTTTAEDIDNVDINAYTLNRFGRTPAITGDTSDYAVSADLLPEALLHPKEEEEEEDPEQHIERRAAHRLPIQDIEADEADPAAAPEPSATEASPEVPFSDNTGTAYTSEEGQARFGRPVIQN</sequence>
<keyword evidence="2" id="KW-0732">Signal</keyword>
<feature type="compositionally biased region" description="Polar residues" evidence="1">
    <location>
        <begin position="359"/>
        <end position="370"/>
    </location>
</feature>
<evidence type="ECO:0000313" key="4">
    <source>
        <dbReference type="Proteomes" id="UP000244722"/>
    </source>
</evidence>
<dbReference type="Proteomes" id="UP000244722">
    <property type="component" value="Unassembled WGS sequence"/>
</dbReference>
<reference evidence="3 4" key="1">
    <citation type="submission" date="2017-04" db="EMBL/GenBank/DDBJ databases">
        <title>Draft genome sequence of Tuber borchii Vittad., a whitish edible truffle.</title>
        <authorList>
            <consortium name="DOE Joint Genome Institute"/>
            <person name="Murat C."/>
            <person name="Kuo A."/>
            <person name="Barry K.W."/>
            <person name="Clum A."/>
            <person name="Dockter R.B."/>
            <person name="Fauchery L."/>
            <person name="Iotti M."/>
            <person name="Kohler A."/>
            <person name="Labutti K."/>
            <person name="Lindquist E.A."/>
            <person name="Lipzen A."/>
            <person name="Ohm R.A."/>
            <person name="Wang M."/>
            <person name="Grigoriev I.V."/>
            <person name="Zambonelli A."/>
            <person name="Martin F.M."/>
        </authorList>
    </citation>
    <scope>NUCLEOTIDE SEQUENCE [LARGE SCALE GENOMIC DNA]</scope>
    <source>
        <strain evidence="3 4">Tbo3840</strain>
    </source>
</reference>
<feature type="region of interest" description="Disordered" evidence="1">
    <location>
        <begin position="104"/>
        <end position="124"/>
    </location>
</feature>
<accession>A0A2T7A7M1</accession>
<feature type="compositionally biased region" description="Low complexity" evidence="1">
    <location>
        <begin position="341"/>
        <end position="357"/>
    </location>
</feature>
<proteinExistence type="predicted"/>
<dbReference type="OrthoDB" id="10505788at2759"/>
<gene>
    <name evidence="3" type="ORF">B9Z19DRAFT_787241</name>
</gene>
<feature type="compositionally biased region" description="Acidic residues" evidence="1">
    <location>
        <begin position="157"/>
        <end position="173"/>
    </location>
</feature>
<feature type="chain" id="PRO_5015680789" evidence="2">
    <location>
        <begin position="27"/>
        <end position="382"/>
    </location>
</feature>
<dbReference type="AlphaFoldDB" id="A0A2T7A7M1"/>
<evidence type="ECO:0000256" key="2">
    <source>
        <dbReference type="SAM" id="SignalP"/>
    </source>
</evidence>
<name>A0A2T7A7M1_TUBBO</name>
<feature type="region of interest" description="Disordered" evidence="1">
    <location>
        <begin position="309"/>
        <end position="382"/>
    </location>
</feature>
<feature type="signal peptide" evidence="2">
    <location>
        <begin position="1"/>
        <end position="26"/>
    </location>
</feature>
<dbReference type="EMBL" id="NESQ01000008">
    <property type="protein sequence ID" value="PUU83719.1"/>
    <property type="molecule type" value="Genomic_DNA"/>
</dbReference>
<feature type="region of interest" description="Disordered" evidence="1">
    <location>
        <begin position="142"/>
        <end position="173"/>
    </location>
</feature>
<organism evidence="3 4">
    <name type="scientific">Tuber borchii</name>
    <name type="common">White truffle</name>
    <dbReference type="NCBI Taxonomy" id="42251"/>
    <lineage>
        <taxon>Eukaryota</taxon>
        <taxon>Fungi</taxon>
        <taxon>Dikarya</taxon>
        <taxon>Ascomycota</taxon>
        <taxon>Pezizomycotina</taxon>
        <taxon>Pezizomycetes</taxon>
        <taxon>Pezizales</taxon>
        <taxon>Tuberaceae</taxon>
        <taxon>Tuber</taxon>
    </lineage>
</organism>
<keyword evidence="4" id="KW-1185">Reference proteome</keyword>
<protein>
    <submittedName>
        <fullName evidence="3">Uncharacterized protein</fullName>
    </submittedName>
</protein>
<feature type="compositionally biased region" description="Polar residues" evidence="1">
    <location>
        <begin position="104"/>
        <end position="115"/>
    </location>
</feature>
<comment type="caution">
    <text evidence="3">The sequence shown here is derived from an EMBL/GenBank/DDBJ whole genome shotgun (WGS) entry which is preliminary data.</text>
</comment>
<evidence type="ECO:0000313" key="3">
    <source>
        <dbReference type="EMBL" id="PUU83719.1"/>
    </source>
</evidence>